<accession>Q65UZ2</accession>
<dbReference type="Proteomes" id="UP000000607">
    <property type="component" value="Chromosome"/>
</dbReference>
<name>Q65UZ2_MANSM</name>
<gene>
    <name evidence="1" type="primary">gloA</name>
    <name evidence="1" type="ordered locus">MS0610</name>
</gene>
<dbReference type="HOGENOM" id="CLU_3390161_0_0_6"/>
<dbReference type="KEGG" id="msu:MS0610"/>
<keyword evidence="2" id="KW-1185">Reference proteome</keyword>
<dbReference type="AlphaFoldDB" id="Q65UZ2"/>
<organism evidence="1 2">
    <name type="scientific">Mannheimia succiniciproducens (strain KCTC 0769BP / MBEL55E)</name>
    <dbReference type="NCBI Taxonomy" id="221988"/>
    <lineage>
        <taxon>Bacteria</taxon>
        <taxon>Pseudomonadati</taxon>
        <taxon>Pseudomonadota</taxon>
        <taxon>Gammaproteobacteria</taxon>
        <taxon>Pasteurellales</taxon>
        <taxon>Pasteurellaceae</taxon>
        <taxon>Basfia</taxon>
    </lineage>
</organism>
<dbReference type="EMBL" id="AE016827">
    <property type="protein sequence ID" value="AAU37218.1"/>
    <property type="molecule type" value="Genomic_DNA"/>
</dbReference>
<evidence type="ECO:0000313" key="2">
    <source>
        <dbReference type="Proteomes" id="UP000000607"/>
    </source>
</evidence>
<reference evidence="1 2" key="1">
    <citation type="journal article" date="2004" name="Nat. Biotechnol.">
        <title>The genome sequence of the capnophilic rumen bacterium Mannheimia succiniciproducens.</title>
        <authorList>
            <person name="Hong S.H."/>
            <person name="Kim J.S."/>
            <person name="Lee S.Y."/>
            <person name="In Y.H."/>
            <person name="Choi S.S."/>
            <person name="Rih J.-K."/>
            <person name="Kim C.H."/>
            <person name="Jeong H."/>
            <person name="Hur C.G."/>
            <person name="Kim J.J."/>
        </authorList>
    </citation>
    <scope>NUCLEOTIDE SEQUENCE [LARGE SCALE GENOMIC DNA]</scope>
    <source>
        <strain evidence="2">KCTC 0769BP / MBEL55E</strain>
    </source>
</reference>
<protein>
    <submittedName>
        <fullName evidence="1">GloA protein</fullName>
    </submittedName>
</protein>
<sequence length="32" mass="3907">MLNDVIRTLPAWLNDWGKKEKKTTLFDFRQQI</sequence>
<proteinExistence type="predicted"/>
<evidence type="ECO:0000313" key="1">
    <source>
        <dbReference type="EMBL" id="AAU37218.1"/>
    </source>
</evidence>